<evidence type="ECO:0000313" key="9">
    <source>
        <dbReference type="EMBL" id="QHC34412.1"/>
    </source>
</evidence>
<keyword evidence="3 9" id="KW-0808">Transferase</keyword>
<keyword evidence="7" id="KW-0479">Metal-binding</keyword>
<keyword evidence="5 8" id="KW-1133">Transmembrane helix</keyword>
<feature type="transmembrane region" description="Helical" evidence="8">
    <location>
        <begin position="163"/>
        <end position="183"/>
    </location>
</feature>
<dbReference type="OrthoDB" id="9783652at2"/>
<organism evidence="9 10">
    <name type="scientific">Komagataeibacter xylinus</name>
    <name type="common">Gluconacetobacter xylinus</name>
    <dbReference type="NCBI Taxonomy" id="28448"/>
    <lineage>
        <taxon>Bacteria</taxon>
        <taxon>Pseudomonadati</taxon>
        <taxon>Pseudomonadota</taxon>
        <taxon>Alphaproteobacteria</taxon>
        <taxon>Acetobacterales</taxon>
        <taxon>Acetobacteraceae</taxon>
        <taxon>Komagataeibacter</taxon>
    </lineage>
</organism>
<evidence type="ECO:0000256" key="4">
    <source>
        <dbReference type="ARBA" id="ARBA00022692"/>
    </source>
</evidence>
<protein>
    <submittedName>
        <fullName evidence="9">UDP-phosphate N-acetylglucosaminyl-1-phosphate transferase</fullName>
    </submittedName>
</protein>
<dbReference type="GO" id="GO:0044038">
    <property type="term" value="P:cell wall macromolecule biosynthetic process"/>
    <property type="evidence" value="ECO:0007669"/>
    <property type="project" value="TreeGrafter"/>
</dbReference>
<dbReference type="PANTHER" id="PTHR22926">
    <property type="entry name" value="PHOSPHO-N-ACETYLMURAMOYL-PENTAPEPTIDE-TRANSFERASE"/>
    <property type="match status" value="1"/>
</dbReference>
<evidence type="ECO:0000313" key="10">
    <source>
        <dbReference type="Proteomes" id="UP000464674"/>
    </source>
</evidence>
<dbReference type="GO" id="GO:0005886">
    <property type="term" value="C:plasma membrane"/>
    <property type="evidence" value="ECO:0007669"/>
    <property type="project" value="UniProtKB-SubCell"/>
</dbReference>
<dbReference type="GO" id="GO:0071555">
    <property type="term" value="P:cell wall organization"/>
    <property type="evidence" value="ECO:0007669"/>
    <property type="project" value="TreeGrafter"/>
</dbReference>
<feature type="binding site" evidence="7">
    <location>
        <position position="216"/>
    </location>
    <ligand>
        <name>Mg(2+)</name>
        <dbReference type="ChEBI" id="CHEBI:18420"/>
    </ligand>
</feature>
<evidence type="ECO:0000256" key="3">
    <source>
        <dbReference type="ARBA" id="ARBA00022679"/>
    </source>
</evidence>
<feature type="transmembrane region" description="Helical" evidence="8">
    <location>
        <begin position="319"/>
        <end position="337"/>
    </location>
</feature>
<dbReference type="EMBL" id="CP041348">
    <property type="protein sequence ID" value="QHC34412.1"/>
    <property type="molecule type" value="Genomic_DNA"/>
</dbReference>
<dbReference type="GO" id="GO:0046872">
    <property type="term" value="F:metal ion binding"/>
    <property type="evidence" value="ECO:0007669"/>
    <property type="project" value="UniProtKB-KW"/>
</dbReference>
<keyword evidence="6 8" id="KW-0472">Membrane</keyword>
<dbReference type="AlphaFoldDB" id="A0A857FJN5"/>
<feature type="transmembrane region" description="Helical" evidence="8">
    <location>
        <begin position="240"/>
        <end position="262"/>
    </location>
</feature>
<feature type="transmembrane region" description="Helical" evidence="8">
    <location>
        <begin position="291"/>
        <end position="313"/>
    </location>
</feature>
<feature type="binding site" evidence="7">
    <location>
        <position position="155"/>
    </location>
    <ligand>
        <name>Mg(2+)</name>
        <dbReference type="ChEBI" id="CHEBI:18420"/>
    </ligand>
</feature>
<gene>
    <name evidence="9" type="ORF">FMA36_01830</name>
</gene>
<feature type="transmembrane region" description="Helical" evidence="8">
    <location>
        <begin position="189"/>
        <end position="205"/>
    </location>
</feature>
<dbReference type="GO" id="GO:0016780">
    <property type="term" value="F:phosphotransferase activity, for other substituted phosphate groups"/>
    <property type="evidence" value="ECO:0007669"/>
    <property type="project" value="InterPro"/>
</dbReference>
<comment type="cofactor">
    <cofactor evidence="7">
        <name>Mg(2+)</name>
        <dbReference type="ChEBI" id="CHEBI:18420"/>
    </cofactor>
</comment>
<sequence length="348" mass="36441">MTFVHAGHGATMLFMLLLLLGAGAVGAAVLSRRVIGLRILDYPTGRSAHARPVPKGGGLAILVVFVTGVPLAQMIWHHTPTLADKTLLAATAWLGLFSWRDDMHPMPALWKLGAQVLAALLVAWGSLGILPHDGTAWGMLLGRSLWLVVLCNVLNFMDGLDGLAAGCTLLACVVTAILCLHAGAGVDTWGTALVMAVAIAGFLPFNFPNARLFMGDVGSQCCGLVLGALGLHMANLPPLAHGWALMPLMLSGLLADVGVTLLRRTMLRRPLLQAHREHIYQMAHRGGMQPATITVLAWAATLCGAGAACALAGGVIGLPAAAGGVLALQLAWAVVVIRRVRHTPGLRW</sequence>
<feature type="transmembrane region" description="Helical" evidence="8">
    <location>
        <begin position="56"/>
        <end position="76"/>
    </location>
</feature>
<proteinExistence type="predicted"/>
<dbReference type="GO" id="GO:0009103">
    <property type="term" value="P:lipopolysaccharide biosynthetic process"/>
    <property type="evidence" value="ECO:0007669"/>
    <property type="project" value="TreeGrafter"/>
</dbReference>
<feature type="transmembrane region" description="Helical" evidence="8">
    <location>
        <begin position="12"/>
        <end position="35"/>
    </location>
</feature>
<keyword evidence="4 8" id="KW-0812">Transmembrane</keyword>
<evidence type="ECO:0000256" key="5">
    <source>
        <dbReference type="ARBA" id="ARBA00022989"/>
    </source>
</evidence>
<feature type="transmembrane region" description="Helical" evidence="8">
    <location>
        <begin position="112"/>
        <end position="130"/>
    </location>
</feature>
<evidence type="ECO:0000256" key="2">
    <source>
        <dbReference type="ARBA" id="ARBA00022475"/>
    </source>
</evidence>
<dbReference type="PANTHER" id="PTHR22926:SF3">
    <property type="entry name" value="UNDECAPRENYL-PHOSPHATE ALPHA-N-ACETYLGLUCOSAMINYL 1-PHOSPHATE TRANSFERASE"/>
    <property type="match status" value="1"/>
</dbReference>
<reference evidence="9 10" key="1">
    <citation type="journal article" date="2020" name="Carbohydr. Polym.">
        <title>Characterization and optimization of production of bacterial cellulose from strain CGMCC 17276 based on whole-genome analysis.</title>
        <authorList>
            <person name="Lu T."/>
            <person name="Gao H."/>
            <person name="Liao B."/>
            <person name="Wu J."/>
            <person name="Zhang W."/>
            <person name="Huang J."/>
            <person name="Liu M."/>
            <person name="Huang J."/>
            <person name="Chang Z."/>
            <person name="Jin M."/>
            <person name="Yi Z."/>
            <person name="Jiang D."/>
        </authorList>
    </citation>
    <scope>NUCLEOTIDE SEQUENCE [LARGE SCALE GENOMIC DNA]</scope>
    <source>
        <strain evidence="9 10">CGMCC 17276</strain>
    </source>
</reference>
<accession>A0A857FJN5</accession>
<dbReference type="InterPro" id="IPR000715">
    <property type="entry name" value="Glycosyl_transferase_4"/>
</dbReference>
<evidence type="ECO:0000256" key="8">
    <source>
        <dbReference type="SAM" id="Phobius"/>
    </source>
</evidence>
<dbReference type="RefSeq" id="WP_159260347.1">
    <property type="nucleotide sequence ID" value="NZ_CP041348.1"/>
</dbReference>
<evidence type="ECO:0000256" key="6">
    <source>
        <dbReference type="ARBA" id="ARBA00023136"/>
    </source>
</evidence>
<evidence type="ECO:0000256" key="1">
    <source>
        <dbReference type="ARBA" id="ARBA00004651"/>
    </source>
</evidence>
<dbReference type="Proteomes" id="UP000464674">
    <property type="component" value="Chromosome"/>
</dbReference>
<keyword evidence="2" id="KW-1003">Cell membrane</keyword>
<feature type="transmembrane region" description="Helical" evidence="8">
    <location>
        <begin position="136"/>
        <end position="156"/>
    </location>
</feature>
<comment type="subcellular location">
    <subcellularLocation>
        <location evidence="1">Cell membrane</location>
        <topology evidence="1">Multi-pass membrane protein</topology>
    </subcellularLocation>
</comment>
<keyword evidence="7" id="KW-0460">Magnesium</keyword>
<evidence type="ECO:0000256" key="7">
    <source>
        <dbReference type="PIRSR" id="PIRSR600715-1"/>
    </source>
</evidence>
<dbReference type="Pfam" id="PF00953">
    <property type="entry name" value="Glycos_transf_4"/>
    <property type="match status" value="1"/>
</dbReference>
<name>A0A857FJN5_KOMXY</name>